<evidence type="ECO:0000313" key="2">
    <source>
        <dbReference type="Proteomes" id="UP000320762"/>
    </source>
</evidence>
<dbReference type="EMBL" id="VDMD01000017">
    <property type="protein sequence ID" value="TRM61383.1"/>
    <property type="molecule type" value="Genomic_DNA"/>
</dbReference>
<dbReference type="AlphaFoldDB" id="A0A550C9A8"/>
<sequence length="56" mass="6092">MVGRADRAHGGVRRSCAWWGAPILRIVGRADPAHCGARRLTAWSSVHWTGGLNVEL</sequence>
<organism evidence="1 2">
    <name type="scientific">Schizophyllum amplum</name>
    <dbReference type="NCBI Taxonomy" id="97359"/>
    <lineage>
        <taxon>Eukaryota</taxon>
        <taxon>Fungi</taxon>
        <taxon>Dikarya</taxon>
        <taxon>Basidiomycota</taxon>
        <taxon>Agaricomycotina</taxon>
        <taxon>Agaricomycetes</taxon>
        <taxon>Agaricomycetidae</taxon>
        <taxon>Agaricales</taxon>
        <taxon>Schizophyllaceae</taxon>
        <taxon>Schizophyllum</taxon>
    </lineage>
</organism>
<proteinExistence type="predicted"/>
<evidence type="ECO:0000313" key="1">
    <source>
        <dbReference type="EMBL" id="TRM61383.1"/>
    </source>
</evidence>
<comment type="caution">
    <text evidence="1">The sequence shown here is derived from an EMBL/GenBank/DDBJ whole genome shotgun (WGS) entry which is preliminary data.</text>
</comment>
<accession>A0A550C9A8</accession>
<name>A0A550C9A8_9AGAR</name>
<dbReference type="Proteomes" id="UP000320762">
    <property type="component" value="Unassembled WGS sequence"/>
</dbReference>
<gene>
    <name evidence="1" type="ORF">BD626DRAFT_502342</name>
</gene>
<protein>
    <submittedName>
        <fullName evidence="1">Uncharacterized protein</fullName>
    </submittedName>
</protein>
<reference evidence="1 2" key="1">
    <citation type="journal article" date="2019" name="New Phytol.">
        <title>Comparative genomics reveals unique wood-decay strategies and fruiting body development in the Schizophyllaceae.</title>
        <authorList>
            <person name="Almasi E."/>
            <person name="Sahu N."/>
            <person name="Krizsan K."/>
            <person name="Balint B."/>
            <person name="Kovacs G.M."/>
            <person name="Kiss B."/>
            <person name="Cseklye J."/>
            <person name="Drula E."/>
            <person name="Henrissat B."/>
            <person name="Nagy I."/>
            <person name="Chovatia M."/>
            <person name="Adam C."/>
            <person name="LaButti K."/>
            <person name="Lipzen A."/>
            <person name="Riley R."/>
            <person name="Grigoriev I.V."/>
            <person name="Nagy L.G."/>
        </authorList>
    </citation>
    <scope>NUCLEOTIDE SEQUENCE [LARGE SCALE GENOMIC DNA]</scope>
    <source>
        <strain evidence="1 2">NL-1724</strain>
    </source>
</reference>
<keyword evidence="2" id="KW-1185">Reference proteome</keyword>